<sequence length="1819" mass="203020">MPLTETPLIPTLSTNAPTSTRPQSHLQHHLCPWFHDHTSPATPLTPPSSTASIMADKDTDNDNLRTASLYINNQLLSRGLLSDGHSIDFARPERNPGGVEATMGRVMSIINDLILRRDRDAQNREALSTTLRTLRAENLKATNDVSRLTEKHADARRKLEIAEASETAARTQLKSADAAVRGLKEEMARAKVLVAQTRASCATEVRRRDRQIDGLKKQLGDAGRARGSGKSSVVTVISVVGDVGAEERPRAGATPGAADLRSETNQFLTELARNLSEENTALLAVVRRTLGKLKDMSGWDKGASQGDGHAVALQTNCDEMERELEAILEHLQTILTNPSFVPIEEVESREEEINRLKEGWVKMESRWQEAVHLMDGWRKRLVANGRGVNMEELDMGLRLSPIRVRQTRDYKPEPESEPVADSHLSFIQEECTQDLDALRSSPGPEQVVEEELNQLFKMLPFLISTVALASAASAATLAGIPTVSFELSSDGSLDFSTIATIIVDEKNADAVDTDGLTLIPPTLLDFAGTFAEDLVSVLDFKVAVEVGSAASAGADAIFLTLGDKSDYLDVACRQTSEGYSLEITAEEGITITGASPLGVWWGTRTIVQQLLLHKGALPLGQAHDAPGWHERGMMLDMARHWFPADFLIEMCSYMSFFKQNTLQAHLSDNLYNNAAIYSYERQMDLYAAFRLFSDDPRVEGLNRRQNESYTREVWDDIQTKCAARGVTILPEIEAPGHALVFSQWKPEIGMTSDYSLLNVSHPDTIPVMKEVWDVFLPWFQSKVVHIGADEYRDNSLTEDELADEYTLFCNELNKFIKEKSGKQVRLWGTFPPSDGGHVDTDVSVQHWAPWEGNPVFDWLANNYTVLNSADAIYIVGKWSQWYGQQLNQTYIFRGTPGGKPFGPYIFDSTNTTNNAAREEAMIEGHIAPQWFDYGPNGTTVLEAYWAWRDGLPALADKQWGGELTEEEYLGLFEALQPFVPDQNLDRRIPSQGATILDYDFATGRGCEGKFKDVSGNRYHATSSCGSSNEGIILQEGCEVTTPLSSKGRNYTMSFSIKPTSDAKGPIFTGGDSALWYGNGTVDSIMAWSGDNLYALNYTFPVGEWTNASLIANGDRTFLDVGEGEPMEFKTILGIIGTSFLDAHTVMTTPRPPRVSSGEASIPRGRQAYAEGQYKTAIEHFTLVANACSCNRGRRERCKCKDFEKVAQDGASIFKEAMHKCSCDASRKYKKCHEPSHIQALDYRAAVFEKMGRLDLAKKDAAWLLEIAPRSLEGYLRMGKVYRLEKEPELALAFWNAGIEVGAKEGHGGSAKLKQLFDARAPLQRRYGRKDPMELPLEIVDNIFSYLDFRELCWVHGVCKRWDHFFGSRTRLWRRISFPSNLPASPSLEFLRKISKRSASGARSLIIPRARALQLTQAKWHALLQSALPAEHLELGLVHSFIPELPSDHRILNRLVSLRLSFSALENRRELNLVIAILEHAKDTLESLWIDQAPYLRTIPLLSRLKYLRLSGEHEKHSIPRELHAIGVAKSTPSLQQLHLTNYLLRNNQEFDEGEFWSMWSKLEAVVVEHQILGPITDHTNRRIFPPLRSLRAFESRTLAPAMQPVPFPHNLLIDYGNNPPSDDPSAGHDHLQRFWVEGVSITPALQAILEPAIKSGSLRELALCFPDHRSPDWGSVDQPAQAFLEQIPWLYGVESVRTLGLFDFNLDTNLSLPDVVQSPAGAPRRLPERDQAKLLVKFVETFPNLETLVLASSLCESRPIAVITEAVARQGKVKKFYVQGLMGALLDHMRAFGEEKGVEILHHREVSPWPVPLEDRNKA</sequence>
<keyword evidence="7" id="KW-0326">Glycosidase</keyword>
<evidence type="ECO:0000259" key="11">
    <source>
        <dbReference type="PROSITE" id="PS50181"/>
    </source>
</evidence>
<comment type="similarity">
    <text evidence="3">Belongs to the ADIP family.</text>
</comment>
<dbReference type="InterPro" id="IPR015883">
    <property type="entry name" value="Glyco_hydro_20_cat"/>
</dbReference>
<comment type="similarity">
    <text evidence="2">Belongs to the glycosyl hydrolase 20 family.</text>
</comment>
<keyword evidence="13" id="KW-1185">Reference proteome</keyword>
<evidence type="ECO:0000256" key="1">
    <source>
        <dbReference type="ARBA" id="ARBA00001231"/>
    </source>
</evidence>
<dbReference type="GO" id="GO:0005975">
    <property type="term" value="P:carbohydrate metabolic process"/>
    <property type="evidence" value="ECO:0007669"/>
    <property type="project" value="InterPro"/>
</dbReference>
<evidence type="ECO:0000256" key="3">
    <source>
        <dbReference type="ARBA" id="ARBA00009291"/>
    </source>
</evidence>
<dbReference type="Gene3D" id="3.80.10.10">
    <property type="entry name" value="Ribonuclease Inhibitor"/>
    <property type="match status" value="1"/>
</dbReference>
<dbReference type="Pfam" id="PF12937">
    <property type="entry name" value="F-box-like"/>
    <property type="match status" value="1"/>
</dbReference>
<dbReference type="CDD" id="cd06564">
    <property type="entry name" value="GH20_DspB_LnbB-like"/>
    <property type="match status" value="1"/>
</dbReference>
<dbReference type="InterPro" id="IPR011990">
    <property type="entry name" value="TPR-like_helical_dom_sf"/>
</dbReference>
<dbReference type="SUPFAM" id="SSF81383">
    <property type="entry name" value="F-box domain"/>
    <property type="match status" value="1"/>
</dbReference>
<proteinExistence type="inferred from homology"/>
<dbReference type="InterPro" id="IPR025705">
    <property type="entry name" value="Beta_hexosaminidase_sua/sub"/>
</dbReference>
<dbReference type="Proteomes" id="UP000044602">
    <property type="component" value="Unassembled WGS sequence"/>
</dbReference>
<keyword evidence="5" id="KW-0378">Hydrolase</keyword>
<evidence type="ECO:0000256" key="2">
    <source>
        <dbReference type="ARBA" id="ARBA00006285"/>
    </source>
</evidence>
<feature type="domain" description="F-box" evidence="11">
    <location>
        <begin position="1328"/>
        <end position="1375"/>
    </location>
</feature>
<dbReference type="SUPFAM" id="SSF52058">
    <property type="entry name" value="L domain-like"/>
    <property type="match status" value="1"/>
</dbReference>
<dbReference type="EMBL" id="CVQH01022139">
    <property type="protein sequence ID" value="CRK32446.1"/>
    <property type="molecule type" value="Genomic_DNA"/>
</dbReference>
<dbReference type="InterPro" id="IPR001810">
    <property type="entry name" value="F-box_dom"/>
</dbReference>
<name>A0A0G4ME57_VERLO</name>
<comment type="catalytic activity">
    <reaction evidence="1">
        <text>Hydrolysis of terminal non-reducing N-acetyl-D-hexosamine residues in N-acetyl-beta-D-hexosaminides.</text>
        <dbReference type="EC" id="3.2.1.52"/>
    </reaction>
</comment>
<evidence type="ECO:0000313" key="13">
    <source>
        <dbReference type="Proteomes" id="UP000044602"/>
    </source>
</evidence>
<dbReference type="STRING" id="100787.A0A0G4ME57"/>
<dbReference type="Gene3D" id="3.20.20.80">
    <property type="entry name" value="Glycosidases"/>
    <property type="match status" value="1"/>
</dbReference>
<gene>
    <name evidence="12" type="ORF">BN1708_016108</name>
</gene>
<dbReference type="SUPFAM" id="SSF51445">
    <property type="entry name" value="(Trans)glycosidases"/>
    <property type="match status" value="1"/>
</dbReference>
<dbReference type="SUPFAM" id="SSF55545">
    <property type="entry name" value="beta-N-acetylhexosaminidase-like domain"/>
    <property type="match status" value="1"/>
</dbReference>
<dbReference type="PROSITE" id="PS50181">
    <property type="entry name" value="FBOX"/>
    <property type="match status" value="1"/>
</dbReference>
<feature type="compositionally biased region" description="Polar residues" evidence="10">
    <location>
        <begin position="11"/>
        <end position="24"/>
    </location>
</feature>
<dbReference type="InterPro" id="IPR032675">
    <property type="entry name" value="LRR_dom_sf"/>
</dbReference>
<evidence type="ECO:0000256" key="4">
    <source>
        <dbReference type="ARBA" id="ARBA00012663"/>
    </source>
</evidence>
<evidence type="ECO:0000256" key="7">
    <source>
        <dbReference type="ARBA" id="ARBA00023295"/>
    </source>
</evidence>
<dbReference type="PRINTS" id="PR00738">
    <property type="entry name" value="GLHYDRLASE20"/>
</dbReference>
<feature type="region of interest" description="Disordered" evidence="10">
    <location>
        <begin position="1"/>
        <end position="24"/>
    </location>
</feature>
<dbReference type="PANTHER" id="PTHR43678:SF1">
    <property type="entry name" value="BETA-N-ACETYLHEXOSAMINIDASE"/>
    <property type="match status" value="1"/>
</dbReference>
<dbReference type="PANTHER" id="PTHR43678">
    <property type="entry name" value="PUTATIVE (AFU_ORTHOLOGUE AFUA_2G00640)-RELATED"/>
    <property type="match status" value="1"/>
</dbReference>
<dbReference type="Pfam" id="PF02838">
    <property type="entry name" value="Glyco_hydro_20b"/>
    <property type="match status" value="1"/>
</dbReference>
<dbReference type="Gene3D" id="1.25.40.10">
    <property type="entry name" value="Tetratricopeptide repeat domain"/>
    <property type="match status" value="1"/>
</dbReference>
<dbReference type="InterPro" id="IPR052764">
    <property type="entry name" value="GH20_Enzymes"/>
</dbReference>
<feature type="coiled-coil region" evidence="9">
    <location>
        <begin position="310"/>
        <end position="337"/>
    </location>
</feature>
<dbReference type="Gene3D" id="3.30.379.10">
    <property type="entry name" value="Chitobiase/beta-hexosaminidase domain 2-like"/>
    <property type="match status" value="1"/>
</dbReference>
<dbReference type="Pfam" id="PF00728">
    <property type="entry name" value="Glyco_hydro_20"/>
    <property type="match status" value="1"/>
</dbReference>
<dbReference type="InterPro" id="IPR015882">
    <property type="entry name" value="HEX_bac_N"/>
</dbReference>
<evidence type="ECO:0000256" key="10">
    <source>
        <dbReference type="SAM" id="MobiDB-lite"/>
    </source>
</evidence>
<dbReference type="SMART" id="SM00256">
    <property type="entry name" value="FBOX"/>
    <property type="match status" value="1"/>
</dbReference>
<evidence type="ECO:0000256" key="6">
    <source>
        <dbReference type="ARBA" id="ARBA00023054"/>
    </source>
</evidence>
<evidence type="ECO:0000313" key="12">
    <source>
        <dbReference type="EMBL" id="CRK32446.1"/>
    </source>
</evidence>
<evidence type="ECO:0000256" key="5">
    <source>
        <dbReference type="ARBA" id="ARBA00022801"/>
    </source>
</evidence>
<dbReference type="GO" id="GO:0004563">
    <property type="term" value="F:beta-N-acetylhexosaminidase activity"/>
    <property type="evidence" value="ECO:0007669"/>
    <property type="project" value="UniProtKB-EC"/>
</dbReference>
<dbReference type="Pfam" id="PF11559">
    <property type="entry name" value="ADIP"/>
    <property type="match status" value="1"/>
</dbReference>
<dbReference type="InterPro" id="IPR036047">
    <property type="entry name" value="F-box-like_dom_sf"/>
</dbReference>
<dbReference type="InterPro" id="IPR019734">
    <property type="entry name" value="TPR_rpt"/>
</dbReference>
<keyword evidence="6 9" id="KW-0175">Coiled coil</keyword>
<evidence type="ECO:0000256" key="9">
    <source>
        <dbReference type="SAM" id="Coils"/>
    </source>
</evidence>
<organism evidence="12 13">
    <name type="scientific">Verticillium longisporum</name>
    <name type="common">Verticillium dahliae var. longisporum</name>
    <dbReference type="NCBI Taxonomy" id="100787"/>
    <lineage>
        <taxon>Eukaryota</taxon>
        <taxon>Fungi</taxon>
        <taxon>Dikarya</taxon>
        <taxon>Ascomycota</taxon>
        <taxon>Pezizomycotina</taxon>
        <taxon>Sordariomycetes</taxon>
        <taxon>Hypocreomycetidae</taxon>
        <taxon>Glomerellales</taxon>
        <taxon>Plectosphaerellaceae</taxon>
        <taxon>Verticillium</taxon>
    </lineage>
</organism>
<dbReference type="InterPro" id="IPR021622">
    <property type="entry name" value="Afadin/alpha-actinin-bd"/>
</dbReference>
<feature type="active site" description="Proton donor" evidence="8">
    <location>
        <position position="790"/>
    </location>
</feature>
<dbReference type="SUPFAM" id="SSF48452">
    <property type="entry name" value="TPR-like"/>
    <property type="match status" value="1"/>
</dbReference>
<dbReference type="EC" id="3.2.1.52" evidence="4"/>
<protein>
    <recommendedName>
        <fullName evidence="4">beta-N-acetylhexosaminidase</fullName>
        <ecNumber evidence="4">3.2.1.52</ecNumber>
    </recommendedName>
</protein>
<dbReference type="InterPro" id="IPR017853">
    <property type="entry name" value="GH"/>
</dbReference>
<dbReference type="SMART" id="SM00028">
    <property type="entry name" value="TPR"/>
    <property type="match status" value="2"/>
</dbReference>
<reference evidence="12 13" key="1">
    <citation type="submission" date="2015-05" db="EMBL/GenBank/DDBJ databases">
        <authorList>
            <person name="Wang D.B."/>
            <person name="Wang M."/>
        </authorList>
    </citation>
    <scope>NUCLEOTIDE SEQUENCE [LARGE SCALE GENOMIC DNA]</scope>
    <source>
        <strain evidence="12">VL1</strain>
    </source>
</reference>
<feature type="coiled-coil region" evidence="9">
    <location>
        <begin position="131"/>
        <end position="193"/>
    </location>
</feature>
<accession>A0A0G4ME57</accession>
<dbReference type="InterPro" id="IPR029018">
    <property type="entry name" value="Hex-like_dom2"/>
</dbReference>
<evidence type="ECO:0000256" key="8">
    <source>
        <dbReference type="PIRSR" id="PIRSR625705-1"/>
    </source>
</evidence>